<organism evidence="2">
    <name type="scientific">marine metagenome</name>
    <dbReference type="NCBI Taxonomy" id="408172"/>
    <lineage>
        <taxon>unclassified sequences</taxon>
        <taxon>metagenomes</taxon>
        <taxon>ecological metagenomes</taxon>
    </lineage>
</organism>
<keyword evidence="1" id="KW-1133">Transmembrane helix</keyword>
<keyword evidence="1" id="KW-0472">Membrane</keyword>
<sequence>MHSTVLTALPLGGLMIWMAIIWTMDFLAYLCYKGYRFVLGGFYPEEDMFNRDVDSYSTKKD</sequence>
<feature type="transmembrane region" description="Helical" evidence="1">
    <location>
        <begin position="12"/>
        <end position="32"/>
    </location>
</feature>
<accession>A0A382AW74</accession>
<proteinExistence type="predicted"/>
<evidence type="ECO:0000256" key="1">
    <source>
        <dbReference type="SAM" id="Phobius"/>
    </source>
</evidence>
<keyword evidence="1" id="KW-0812">Transmembrane</keyword>
<evidence type="ECO:0000313" key="2">
    <source>
        <dbReference type="EMBL" id="SVB05614.1"/>
    </source>
</evidence>
<dbReference type="EMBL" id="UINC01027047">
    <property type="protein sequence ID" value="SVB05614.1"/>
    <property type="molecule type" value="Genomic_DNA"/>
</dbReference>
<protein>
    <submittedName>
        <fullName evidence="2">Uncharacterized protein</fullName>
    </submittedName>
</protein>
<reference evidence="2" key="1">
    <citation type="submission" date="2018-05" db="EMBL/GenBank/DDBJ databases">
        <authorList>
            <person name="Lanie J.A."/>
            <person name="Ng W.-L."/>
            <person name="Kazmierczak K.M."/>
            <person name="Andrzejewski T.M."/>
            <person name="Davidsen T.M."/>
            <person name="Wayne K.J."/>
            <person name="Tettelin H."/>
            <person name="Glass J.I."/>
            <person name="Rusch D."/>
            <person name="Podicherti R."/>
            <person name="Tsui H.-C.T."/>
            <person name="Winkler M.E."/>
        </authorList>
    </citation>
    <scope>NUCLEOTIDE SEQUENCE</scope>
</reference>
<dbReference type="AlphaFoldDB" id="A0A382AW74"/>
<name>A0A382AW74_9ZZZZ</name>
<gene>
    <name evidence="2" type="ORF">METZ01_LOCUS158468</name>
</gene>